<gene>
    <name evidence="2" type="ORF">SGCZBJ_13260</name>
</gene>
<accession>A0A2N5DGM6</accession>
<organism evidence="2 3">
    <name type="scientific">Caulobacter zeae</name>
    <dbReference type="NCBI Taxonomy" id="2055137"/>
    <lineage>
        <taxon>Bacteria</taxon>
        <taxon>Pseudomonadati</taxon>
        <taxon>Pseudomonadota</taxon>
        <taxon>Alphaproteobacteria</taxon>
        <taxon>Caulobacterales</taxon>
        <taxon>Caulobacteraceae</taxon>
        <taxon>Caulobacter</taxon>
    </lineage>
</organism>
<dbReference type="RefSeq" id="WP_101718464.1">
    <property type="nucleotide sequence ID" value="NZ_PJRS01000022.1"/>
</dbReference>
<comment type="caution">
    <text evidence="2">The sequence shown here is derived from an EMBL/GenBank/DDBJ whole genome shotgun (WGS) entry which is preliminary data.</text>
</comment>
<dbReference type="EMBL" id="PJRS01000022">
    <property type="protein sequence ID" value="PLR25191.1"/>
    <property type="molecule type" value="Genomic_DNA"/>
</dbReference>
<sequence length="232" mass="24963">MKASREPKRGGARALLLALALVPAACAPSPEEQARRSIDSGQAVAEIQTFFDARAQGLPLGQCAAVLTGVSPIQISDRTARLDTVRALVEVGLLEEVAGAPSGEVRLAPTRKAAHWFRVRTRNPSLPSSIELCYARRRITRAWLVGEDGKTLNFAYRLVDAPAWTGDPRMRAAFPFLAPALSQELVATGIAPFRDGRWFLDLADEGVTLPGQDEGFYACPDGRERPDPGCGG</sequence>
<feature type="signal peptide" evidence="1">
    <location>
        <begin position="1"/>
        <end position="27"/>
    </location>
</feature>
<proteinExistence type="predicted"/>
<evidence type="ECO:0000256" key="1">
    <source>
        <dbReference type="SAM" id="SignalP"/>
    </source>
</evidence>
<feature type="chain" id="PRO_5014988925" description="Lipoprotein" evidence="1">
    <location>
        <begin position="28"/>
        <end position="232"/>
    </location>
</feature>
<dbReference type="OrthoDB" id="7186037at2"/>
<evidence type="ECO:0000313" key="3">
    <source>
        <dbReference type="Proteomes" id="UP000234479"/>
    </source>
</evidence>
<name>A0A2N5DGM6_9CAUL</name>
<evidence type="ECO:0008006" key="4">
    <source>
        <dbReference type="Google" id="ProtNLM"/>
    </source>
</evidence>
<dbReference type="Proteomes" id="UP000234479">
    <property type="component" value="Unassembled WGS sequence"/>
</dbReference>
<evidence type="ECO:0000313" key="2">
    <source>
        <dbReference type="EMBL" id="PLR25191.1"/>
    </source>
</evidence>
<reference evidence="2 3" key="1">
    <citation type="submission" date="2017-12" db="EMBL/GenBank/DDBJ databases">
        <title>The genome sequence of Caulobacter sp. 410.</title>
        <authorList>
            <person name="Gao J."/>
            <person name="Mao X."/>
            <person name="Sun J."/>
        </authorList>
    </citation>
    <scope>NUCLEOTIDE SEQUENCE [LARGE SCALE GENOMIC DNA]</scope>
    <source>
        <strain evidence="2 3">410</strain>
    </source>
</reference>
<keyword evidence="1" id="KW-0732">Signal</keyword>
<keyword evidence="3" id="KW-1185">Reference proteome</keyword>
<protein>
    <recommendedName>
        <fullName evidence="4">Lipoprotein</fullName>
    </recommendedName>
</protein>
<dbReference type="AlphaFoldDB" id="A0A2N5DGM6"/>